<dbReference type="RefSeq" id="WP_342695073.1">
    <property type="nucleotide sequence ID" value="NZ_JBCGDO010000003.1"/>
</dbReference>
<accession>A0ABU9N295</accession>
<dbReference type="Proteomes" id="UP001460072">
    <property type="component" value="Unassembled WGS sequence"/>
</dbReference>
<evidence type="ECO:0008006" key="3">
    <source>
        <dbReference type="Google" id="ProtNLM"/>
    </source>
</evidence>
<comment type="caution">
    <text evidence="1">The sequence shown here is derived from an EMBL/GenBank/DDBJ whole genome shotgun (WGS) entry which is preliminary data.</text>
</comment>
<keyword evidence="2" id="KW-1185">Reference proteome</keyword>
<name>A0ABU9N295_9FLAO</name>
<proteinExistence type="predicted"/>
<protein>
    <recommendedName>
        <fullName evidence="3">SMI1/KNR4 family protein</fullName>
    </recommendedName>
</protein>
<sequence>MDLEKILILNEIKDYEIQLSKFAYPYISNVNEIRDFLINNEALYQRAIKYCIEEFDNGKGMLEPLTYADLSGRYKKEIEFIDRYKYMKRIVDLQILESFYIDEVEEFDTISNSVKKVKKWLDKVAVYFEQEELIAINWHTTNYINIPQNDIVIYFWDDIHIFIRREDFKGALQLSSLFWDLLWNMEIYPENEFYIKFNQ</sequence>
<reference evidence="1 2" key="1">
    <citation type="submission" date="2024-03" db="EMBL/GenBank/DDBJ databases">
        <title>Two novel species of the genus Flavobacterium exhibiting potentially degradation of complex polysaccharides.</title>
        <authorList>
            <person name="Lian X."/>
        </authorList>
    </citation>
    <scope>NUCLEOTIDE SEQUENCE [LARGE SCALE GENOMIC DNA]</scope>
    <source>
        <strain evidence="2">j3</strain>
    </source>
</reference>
<evidence type="ECO:0000313" key="2">
    <source>
        <dbReference type="Proteomes" id="UP001460072"/>
    </source>
</evidence>
<evidence type="ECO:0000313" key="1">
    <source>
        <dbReference type="EMBL" id="MEM0541847.1"/>
    </source>
</evidence>
<gene>
    <name evidence="1" type="ORF">WFZ85_04420</name>
</gene>
<organism evidence="1 2">
    <name type="scientific">Flavobacterium aureirubrum</name>
    <dbReference type="NCBI Taxonomy" id="3133147"/>
    <lineage>
        <taxon>Bacteria</taxon>
        <taxon>Pseudomonadati</taxon>
        <taxon>Bacteroidota</taxon>
        <taxon>Flavobacteriia</taxon>
        <taxon>Flavobacteriales</taxon>
        <taxon>Flavobacteriaceae</taxon>
        <taxon>Flavobacterium</taxon>
    </lineage>
</organism>
<dbReference type="EMBL" id="JBCGDO010000003">
    <property type="protein sequence ID" value="MEM0541847.1"/>
    <property type="molecule type" value="Genomic_DNA"/>
</dbReference>